<feature type="domain" description="Release factor glutamine methyltransferase N-terminal" evidence="7">
    <location>
        <begin position="9"/>
        <end position="79"/>
    </location>
</feature>
<dbReference type="HAMAP" id="MF_02126">
    <property type="entry name" value="RF_methyltr_PrmC"/>
    <property type="match status" value="1"/>
</dbReference>
<evidence type="ECO:0000256" key="3">
    <source>
        <dbReference type="ARBA" id="ARBA00022691"/>
    </source>
</evidence>
<dbReference type="InterPro" id="IPR002052">
    <property type="entry name" value="DNA_methylase_N6_adenine_CS"/>
</dbReference>
<dbReference type="Gene3D" id="3.40.50.150">
    <property type="entry name" value="Vaccinia Virus protein VP39"/>
    <property type="match status" value="1"/>
</dbReference>
<feature type="domain" description="Methyltransferase small" evidence="6">
    <location>
        <begin position="120"/>
        <end position="200"/>
    </location>
</feature>
<keyword evidence="1 5" id="KW-0489">Methyltransferase</keyword>
<dbReference type="PROSITE" id="PS00092">
    <property type="entry name" value="N6_MTASE"/>
    <property type="match status" value="1"/>
</dbReference>
<dbReference type="InterPro" id="IPR019874">
    <property type="entry name" value="RF_methyltr_PrmC"/>
</dbReference>
<comment type="similarity">
    <text evidence="5">Belongs to the protein N5-glutamine methyltransferase family. PrmC subfamily.</text>
</comment>
<dbReference type="AlphaFoldDB" id="A0A7C4AHN9"/>
<feature type="binding site" evidence="5">
    <location>
        <position position="192"/>
    </location>
    <ligand>
        <name>S-adenosyl-L-methionine</name>
        <dbReference type="ChEBI" id="CHEBI:59789"/>
    </ligand>
</feature>
<accession>A0A7C4AHN9</accession>
<evidence type="ECO:0000256" key="5">
    <source>
        <dbReference type="HAMAP-Rule" id="MF_02126"/>
    </source>
</evidence>
<dbReference type="Pfam" id="PF17827">
    <property type="entry name" value="PrmC_N"/>
    <property type="match status" value="1"/>
</dbReference>
<evidence type="ECO:0000259" key="6">
    <source>
        <dbReference type="Pfam" id="PF05175"/>
    </source>
</evidence>
<dbReference type="GO" id="GO:0003676">
    <property type="term" value="F:nucleic acid binding"/>
    <property type="evidence" value="ECO:0007669"/>
    <property type="project" value="InterPro"/>
</dbReference>
<feature type="binding site" evidence="5">
    <location>
        <position position="176"/>
    </location>
    <ligand>
        <name>S-adenosyl-L-methionine</name>
        <dbReference type="ChEBI" id="CHEBI:59789"/>
    </ligand>
</feature>
<comment type="caution">
    <text evidence="8">The sequence shown here is derived from an EMBL/GenBank/DDBJ whole genome shotgun (WGS) entry which is preliminary data.</text>
</comment>
<dbReference type="EC" id="2.1.1.297" evidence="5"/>
<dbReference type="NCBIfam" id="TIGR00536">
    <property type="entry name" value="hemK_fam"/>
    <property type="match status" value="1"/>
</dbReference>
<dbReference type="InterPro" id="IPR040758">
    <property type="entry name" value="PrmC_N"/>
</dbReference>
<evidence type="ECO:0000256" key="2">
    <source>
        <dbReference type="ARBA" id="ARBA00022679"/>
    </source>
</evidence>
<dbReference type="InterPro" id="IPR029063">
    <property type="entry name" value="SAM-dependent_MTases_sf"/>
</dbReference>
<organism evidence="8">
    <name type="scientific">Fundidesulfovibrio putealis</name>
    <dbReference type="NCBI Taxonomy" id="270496"/>
    <lineage>
        <taxon>Bacteria</taxon>
        <taxon>Pseudomonadati</taxon>
        <taxon>Thermodesulfobacteriota</taxon>
        <taxon>Desulfovibrionia</taxon>
        <taxon>Desulfovibrionales</taxon>
        <taxon>Desulfovibrionaceae</taxon>
        <taxon>Fundidesulfovibrio</taxon>
    </lineage>
</organism>
<comment type="function">
    <text evidence="5">Methylates the class 1 translation termination release factors RF1/PrfA and RF2/PrfB on the glutamine residue of the universally conserved GGQ motif.</text>
</comment>
<dbReference type="GO" id="GO:0032259">
    <property type="term" value="P:methylation"/>
    <property type="evidence" value="ECO:0007669"/>
    <property type="project" value="UniProtKB-KW"/>
</dbReference>
<name>A0A7C4AHN9_9BACT</name>
<evidence type="ECO:0000256" key="4">
    <source>
        <dbReference type="ARBA" id="ARBA00048391"/>
    </source>
</evidence>
<protein>
    <recommendedName>
        <fullName evidence="5">Release factor glutamine methyltransferase</fullName>
        <shortName evidence="5">RF MTase</shortName>
        <ecNumber evidence="5">2.1.1.297</ecNumber>
    </recommendedName>
    <alternativeName>
        <fullName evidence="5">N5-glutamine methyltransferase PrmC</fullName>
    </alternativeName>
    <alternativeName>
        <fullName evidence="5">Protein-(glutamine-N5) MTase PrmC</fullName>
    </alternativeName>
    <alternativeName>
        <fullName evidence="5">Protein-glutamine N-methyltransferase PrmC</fullName>
    </alternativeName>
</protein>
<comment type="catalytic activity">
    <reaction evidence="4 5">
        <text>L-glutaminyl-[peptide chain release factor] + S-adenosyl-L-methionine = N(5)-methyl-L-glutaminyl-[peptide chain release factor] + S-adenosyl-L-homocysteine + H(+)</text>
        <dbReference type="Rhea" id="RHEA:42896"/>
        <dbReference type="Rhea" id="RHEA-COMP:10271"/>
        <dbReference type="Rhea" id="RHEA-COMP:10272"/>
        <dbReference type="ChEBI" id="CHEBI:15378"/>
        <dbReference type="ChEBI" id="CHEBI:30011"/>
        <dbReference type="ChEBI" id="CHEBI:57856"/>
        <dbReference type="ChEBI" id="CHEBI:59789"/>
        <dbReference type="ChEBI" id="CHEBI:61891"/>
        <dbReference type="EC" id="2.1.1.297"/>
    </reaction>
</comment>
<feature type="binding site" evidence="5">
    <location>
        <begin position="124"/>
        <end position="128"/>
    </location>
    <ligand>
        <name>S-adenosyl-L-methionine</name>
        <dbReference type="ChEBI" id="CHEBI:59789"/>
    </ligand>
</feature>
<dbReference type="GO" id="GO:0102559">
    <property type="term" value="F:peptide chain release factor N(5)-glutamine methyltransferase activity"/>
    <property type="evidence" value="ECO:0007669"/>
    <property type="project" value="UniProtKB-EC"/>
</dbReference>
<dbReference type="SUPFAM" id="SSF53335">
    <property type="entry name" value="S-adenosyl-L-methionine-dependent methyltransferases"/>
    <property type="match status" value="1"/>
</dbReference>
<dbReference type="InterPro" id="IPR050320">
    <property type="entry name" value="N5-glutamine_MTase"/>
</dbReference>
<evidence type="ECO:0000313" key="8">
    <source>
        <dbReference type="EMBL" id="HGG93020.1"/>
    </source>
</evidence>
<sequence length="289" mass="30678">MTKQPTVRDILAKTEAYLRDKCVDSPRLSAQILVAKGLGMDRMGLFLDMDRPLKPQELDALRPLVARRGRGEPVAYITGEREFYSLNFRVCPDVLIPRPETELIVEQALARCDAAAPLAFADLGCGSGCLGIALAAHLKAWTGVLLDASAAALEVARQNAVDNGVADRLEFVHADFSRLPARPGGYALIVSNPPYVSQAEHRELSPEVAGFEPLSALVPGPSGLEAYPVVAAVAARSLSPGGLLALEIGCGQGQAVKALLESAEYGFTDVDVLKDLAGLDRVVLGRLPS</sequence>
<dbReference type="CDD" id="cd02440">
    <property type="entry name" value="AdoMet_MTases"/>
    <property type="match status" value="1"/>
</dbReference>
<proteinExistence type="inferred from homology"/>
<keyword evidence="2 5" id="KW-0808">Transferase</keyword>
<dbReference type="InterPro" id="IPR007848">
    <property type="entry name" value="Small_mtfrase_dom"/>
</dbReference>
<dbReference type="Gene3D" id="1.10.8.10">
    <property type="entry name" value="DNA helicase RuvA subunit, C-terminal domain"/>
    <property type="match status" value="1"/>
</dbReference>
<keyword evidence="3 5" id="KW-0949">S-adenosyl-L-methionine</keyword>
<dbReference type="Pfam" id="PF05175">
    <property type="entry name" value="MTS"/>
    <property type="match status" value="1"/>
</dbReference>
<reference evidence="8" key="1">
    <citation type="journal article" date="2020" name="mSystems">
        <title>Genome- and Community-Level Interaction Insights into Carbon Utilization and Element Cycling Functions of Hydrothermarchaeota in Hydrothermal Sediment.</title>
        <authorList>
            <person name="Zhou Z."/>
            <person name="Liu Y."/>
            <person name="Xu W."/>
            <person name="Pan J."/>
            <person name="Luo Z.H."/>
            <person name="Li M."/>
        </authorList>
    </citation>
    <scope>NUCLEOTIDE SEQUENCE [LARGE SCALE GENOMIC DNA]</scope>
    <source>
        <strain evidence="8">SpSt-413</strain>
    </source>
</reference>
<gene>
    <name evidence="5 8" type="primary">prmC</name>
    <name evidence="8" type="ORF">ENR59_08745</name>
</gene>
<dbReference type="NCBIfam" id="TIGR03534">
    <property type="entry name" value="RF_mod_PrmC"/>
    <property type="match status" value="1"/>
</dbReference>
<evidence type="ECO:0000259" key="7">
    <source>
        <dbReference type="Pfam" id="PF17827"/>
    </source>
</evidence>
<dbReference type="PANTHER" id="PTHR18895">
    <property type="entry name" value="HEMK METHYLTRANSFERASE"/>
    <property type="match status" value="1"/>
</dbReference>
<feature type="binding site" evidence="5">
    <location>
        <position position="147"/>
    </location>
    <ligand>
        <name>S-adenosyl-L-methionine</name>
        <dbReference type="ChEBI" id="CHEBI:59789"/>
    </ligand>
</feature>
<dbReference type="PANTHER" id="PTHR18895:SF74">
    <property type="entry name" value="MTRF1L RELEASE FACTOR GLUTAMINE METHYLTRANSFERASE"/>
    <property type="match status" value="1"/>
</dbReference>
<dbReference type="InterPro" id="IPR004556">
    <property type="entry name" value="HemK-like"/>
</dbReference>
<dbReference type="EMBL" id="DSRP01000602">
    <property type="protein sequence ID" value="HGG93020.1"/>
    <property type="molecule type" value="Genomic_DNA"/>
</dbReference>
<evidence type="ECO:0000256" key="1">
    <source>
        <dbReference type="ARBA" id="ARBA00022603"/>
    </source>
</evidence>
<feature type="binding site" evidence="5">
    <location>
        <begin position="192"/>
        <end position="195"/>
    </location>
    <ligand>
        <name>substrate</name>
    </ligand>
</feature>